<accession>A0A7X0JUP9</accession>
<evidence type="ECO:0000259" key="2">
    <source>
        <dbReference type="Pfam" id="PF01636"/>
    </source>
</evidence>
<dbReference type="PANTHER" id="PTHR21064:SF6">
    <property type="entry name" value="AMINOGLYCOSIDE PHOSPHOTRANSFERASE DOMAIN-CONTAINING PROTEIN"/>
    <property type="match status" value="1"/>
</dbReference>
<dbReference type="GO" id="GO:0004413">
    <property type="term" value="F:homoserine kinase activity"/>
    <property type="evidence" value="ECO:0007669"/>
    <property type="project" value="TreeGrafter"/>
</dbReference>
<dbReference type="GO" id="GO:0009088">
    <property type="term" value="P:threonine biosynthetic process"/>
    <property type="evidence" value="ECO:0007669"/>
    <property type="project" value="TreeGrafter"/>
</dbReference>
<proteinExistence type="inferred from homology"/>
<dbReference type="Gene3D" id="3.90.1200.10">
    <property type="match status" value="1"/>
</dbReference>
<dbReference type="PANTHER" id="PTHR21064">
    <property type="entry name" value="AMINOGLYCOSIDE PHOSPHOTRANSFERASE DOMAIN-CONTAINING PROTEIN-RELATED"/>
    <property type="match status" value="1"/>
</dbReference>
<dbReference type="EMBL" id="JACHHT010000002">
    <property type="protein sequence ID" value="MBB6522517.1"/>
    <property type="molecule type" value="Genomic_DNA"/>
</dbReference>
<name>A0A7X0JUP9_9GAMM</name>
<comment type="caution">
    <text evidence="3">The sequence shown here is derived from an EMBL/GenBank/DDBJ whole genome shotgun (WGS) entry which is preliminary data.</text>
</comment>
<reference evidence="3 4" key="1">
    <citation type="submission" date="2020-08" db="EMBL/GenBank/DDBJ databases">
        <title>Genomic Encyclopedia of Type Strains, Phase IV (KMG-IV): sequencing the most valuable type-strain genomes for metagenomic binning, comparative biology and taxonomic classification.</title>
        <authorList>
            <person name="Goeker M."/>
        </authorList>
    </citation>
    <scope>NUCLEOTIDE SEQUENCE [LARGE SCALE GENOMIC DNA]</scope>
    <source>
        <strain evidence="3 4">DSM 22368</strain>
    </source>
</reference>
<organism evidence="3 4">
    <name type="scientific">Pseudoteredinibacter isoporae</name>
    <dbReference type="NCBI Taxonomy" id="570281"/>
    <lineage>
        <taxon>Bacteria</taxon>
        <taxon>Pseudomonadati</taxon>
        <taxon>Pseudomonadota</taxon>
        <taxon>Gammaproteobacteria</taxon>
        <taxon>Cellvibrionales</taxon>
        <taxon>Cellvibrionaceae</taxon>
        <taxon>Pseudoteredinibacter</taxon>
    </lineage>
</organism>
<sequence length="340" mass="39026">MIDFYGASPNQQADKLLQLAHSLLFQWGLEGSTITLIKMRENAVFEVRRGDGTRYAMRMHRVGYHSDSELRSELQWMLALQESGVEVPKPIRNITGELYVVIDSYIHGGRRQVDLFEWVNGEHLSGDGSVPLEVLTSNFKVLGEIAAKIHNQSVNWLSPKGFYRKAWDIEGLVGENPLWGRFWELESLSNSETKLMIEVRDRLRVDLAFYKSKPENDRMYGMIHADLVSENVLVDGNSVRVIDFDDAGFGWHLFEVATALYFERWESNYEALKQAMIEGYRANRGLSDEQLSYLPLFMLARGTTYLGWVKSRPESDIVDNFTPMFIENVCKAADEYLSSK</sequence>
<dbReference type="InterPro" id="IPR002575">
    <property type="entry name" value="Aminoglycoside_PTrfase"/>
</dbReference>
<dbReference type="SUPFAM" id="SSF56112">
    <property type="entry name" value="Protein kinase-like (PK-like)"/>
    <property type="match status" value="1"/>
</dbReference>
<feature type="domain" description="Aminoglycoside phosphotransferase" evidence="2">
    <location>
        <begin position="40"/>
        <end position="280"/>
    </location>
</feature>
<dbReference type="Pfam" id="PF01636">
    <property type="entry name" value="APH"/>
    <property type="match status" value="1"/>
</dbReference>
<keyword evidence="3" id="KW-0808">Transferase</keyword>
<comment type="similarity">
    <text evidence="1">Belongs to the pseudomonas-type ThrB family.</text>
</comment>
<evidence type="ECO:0000256" key="1">
    <source>
        <dbReference type="ARBA" id="ARBA00038240"/>
    </source>
</evidence>
<keyword evidence="4" id="KW-1185">Reference proteome</keyword>
<keyword evidence="3" id="KW-0418">Kinase</keyword>
<protein>
    <submittedName>
        <fullName evidence="3">Ser/Thr protein kinase RdoA (MazF antagonist)</fullName>
    </submittedName>
</protein>
<dbReference type="InParanoid" id="A0A7X0JUP9"/>
<dbReference type="RefSeq" id="WP_166845741.1">
    <property type="nucleotide sequence ID" value="NZ_JAAONY010000002.1"/>
</dbReference>
<dbReference type="Gene3D" id="3.30.200.20">
    <property type="entry name" value="Phosphorylase Kinase, domain 1"/>
    <property type="match status" value="1"/>
</dbReference>
<dbReference type="InterPro" id="IPR011009">
    <property type="entry name" value="Kinase-like_dom_sf"/>
</dbReference>
<dbReference type="AlphaFoldDB" id="A0A7X0JUP9"/>
<dbReference type="InterPro" id="IPR050249">
    <property type="entry name" value="Pseudomonas-type_ThrB"/>
</dbReference>
<evidence type="ECO:0000313" key="3">
    <source>
        <dbReference type="EMBL" id="MBB6522517.1"/>
    </source>
</evidence>
<dbReference type="Proteomes" id="UP000528457">
    <property type="component" value="Unassembled WGS sequence"/>
</dbReference>
<gene>
    <name evidence="3" type="ORF">HNR48_002802</name>
</gene>
<evidence type="ECO:0000313" key="4">
    <source>
        <dbReference type="Proteomes" id="UP000528457"/>
    </source>
</evidence>